<dbReference type="EMBL" id="JBHSIU010000024">
    <property type="protein sequence ID" value="MFC5000461.1"/>
    <property type="molecule type" value="Genomic_DNA"/>
</dbReference>
<dbReference type="Proteomes" id="UP001595912">
    <property type="component" value="Unassembled WGS sequence"/>
</dbReference>
<dbReference type="RefSeq" id="WP_380117018.1">
    <property type="nucleotide sequence ID" value="NZ_JBHSIU010000024.1"/>
</dbReference>
<name>A0ABV9VVN9_9ACTN</name>
<proteinExistence type="predicted"/>
<organism evidence="2 3">
    <name type="scientific">Dactylosporangium cerinum</name>
    <dbReference type="NCBI Taxonomy" id="1434730"/>
    <lineage>
        <taxon>Bacteria</taxon>
        <taxon>Bacillati</taxon>
        <taxon>Actinomycetota</taxon>
        <taxon>Actinomycetes</taxon>
        <taxon>Micromonosporales</taxon>
        <taxon>Micromonosporaceae</taxon>
        <taxon>Dactylosporangium</taxon>
    </lineage>
</organism>
<dbReference type="CDD" id="cd00085">
    <property type="entry name" value="HNHc"/>
    <property type="match status" value="1"/>
</dbReference>
<keyword evidence="2" id="KW-0255">Endonuclease</keyword>
<keyword evidence="2" id="KW-0378">Hydrolase</keyword>
<evidence type="ECO:0000313" key="3">
    <source>
        <dbReference type="Proteomes" id="UP001595912"/>
    </source>
</evidence>
<evidence type="ECO:0000259" key="1">
    <source>
        <dbReference type="SMART" id="SM00507"/>
    </source>
</evidence>
<feature type="domain" description="HNH nuclease" evidence="1">
    <location>
        <begin position="84"/>
        <end position="140"/>
    </location>
</feature>
<dbReference type="Pfam" id="PF01844">
    <property type="entry name" value="HNH"/>
    <property type="match status" value="1"/>
</dbReference>
<sequence>MSYAALRQLVRTHGGGEARRPVRERDALEEVMNEVCGTAVSGEMMRRYLPALLEPIECVKEFATFVPTYNPSEDLVHRTVPTRRLRGAVLKRDGRRCAVCGRSPRHHLDLELELHHVLPLREQGPTVAENLLTLCGACHDGLDPDHDPSLRKIGQLPGPIEKSDFDIGGITSNLVDGIVIDRSTLGVSRPSIHPS</sequence>
<dbReference type="SMART" id="SM00507">
    <property type="entry name" value="HNHc"/>
    <property type="match status" value="1"/>
</dbReference>
<reference evidence="3" key="1">
    <citation type="journal article" date="2019" name="Int. J. Syst. Evol. Microbiol.">
        <title>The Global Catalogue of Microorganisms (GCM) 10K type strain sequencing project: providing services to taxonomists for standard genome sequencing and annotation.</title>
        <authorList>
            <consortium name="The Broad Institute Genomics Platform"/>
            <consortium name="The Broad Institute Genome Sequencing Center for Infectious Disease"/>
            <person name="Wu L."/>
            <person name="Ma J."/>
        </authorList>
    </citation>
    <scope>NUCLEOTIDE SEQUENCE [LARGE SCALE GENOMIC DNA]</scope>
    <source>
        <strain evidence="3">CGMCC 4.7152</strain>
    </source>
</reference>
<keyword evidence="2" id="KW-0540">Nuclease</keyword>
<dbReference type="Gene3D" id="1.10.30.50">
    <property type="match status" value="1"/>
</dbReference>
<dbReference type="InterPro" id="IPR002711">
    <property type="entry name" value="HNH"/>
</dbReference>
<comment type="caution">
    <text evidence="2">The sequence shown here is derived from an EMBL/GenBank/DDBJ whole genome shotgun (WGS) entry which is preliminary data.</text>
</comment>
<keyword evidence="3" id="KW-1185">Reference proteome</keyword>
<dbReference type="GO" id="GO:0004519">
    <property type="term" value="F:endonuclease activity"/>
    <property type="evidence" value="ECO:0007669"/>
    <property type="project" value="UniProtKB-KW"/>
</dbReference>
<protein>
    <submittedName>
        <fullName evidence="2">HNH endonuclease</fullName>
    </submittedName>
</protein>
<dbReference type="InterPro" id="IPR003615">
    <property type="entry name" value="HNH_nuc"/>
</dbReference>
<evidence type="ECO:0000313" key="2">
    <source>
        <dbReference type="EMBL" id="MFC5000461.1"/>
    </source>
</evidence>
<accession>A0ABV9VVN9</accession>
<gene>
    <name evidence="2" type="ORF">ACFPIJ_21790</name>
</gene>